<dbReference type="InterPro" id="IPR008610">
    <property type="entry name" value="Ebp2"/>
</dbReference>
<dbReference type="OrthoDB" id="443772at2759"/>
<dbReference type="EMBL" id="QEAP01000400">
    <property type="protein sequence ID" value="TPX67428.1"/>
    <property type="molecule type" value="Genomic_DNA"/>
</dbReference>
<evidence type="ECO:0000313" key="8">
    <source>
        <dbReference type="Proteomes" id="UP000320333"/>
    </source>
</evidence>
<evidence type="ECO:0000256" key="4">
    <source>
        <dbReference type="ARBA" id="ARBA00023054"/>
    </source>
</evidence>
<dbReference type="AlphaFoldDB" id="A0A507EW80"/>
<dbReference type="GO" id="GO:0030687">
    <property type="term" value="C:preribosome, large subunit precursor"/>
    <property type="evidence" value="ECO:0007669"/>
    <property type="project" value="TreeGrafter"/>
</dbReference>
<dbReference type="GO" id="GO:0042273">
    <property type="term" value="P:ribosomal large subunit biogenesis"/>
    <property type="evidence" value="ECO:0007669"/>
    <property type="project" value="TreeGrafter"/>
</dbReference>
<dbReference type="GO" id="GO:0006364">
    <property type="term" value="P:rRNA processing"/>
    <property type="evidence" value="ECO:0007669"/>
    <property type="project" value="TreeGrafter"/>
</dbReference>
<dbReference type="STRING" id="246404.A0A507EW80"/>
<dbReference type="PANTHER" id="PTHR13028">
    <property type="entry name" value="RRNA PROCESSING PROTEIN EBNA1-BINDING PROTEIN-RELATED"/>
    <property type="match status" value="1"/>
</dbReference>
<evidence type="ECO:0000256" key="2">
    <source>
        <dbReference type="ARBA" id="ARBA00007336"/>
    </source>
</evidence>
<feature type="region of interest" description="Disordered" evidence="6">
    <location>
        <begin position="1"/>
        <end position="38"/>
    </location>
</feature>
<evidence type="ECO:0000256" key="5">
    <source>
        <dbReference type="ARBA" id="ARBA00023242"/>
    </source>
</evidence>
<sequence>MFKGKASTVVSNGVRKSKAAVAKANARTATAAPSTKKTSEDLDLDIEAFINSQEAVDVDSMLSRSGVDKVSKKKNKTKKKGGVVEAAVEEADAVEAGAETDGMDVDLDMDEEDLAELKAYEEIQREQRKAKKALREMARLVGMEDNEGGSESDGDDSEDDMDESDDEPTVKVFRNDKPALLAKLDQIRLDSAPGAVLPWIEFQRITSTEPLELLPTDVDNDLKREMAFYKQALEAAILGYKELRRANVPVHRPDDYYAEMVKSDEHMMRVRQKLVDEANSIAAAEKARKLRDAKKFGKKVQHEKLQEREKSKREELDKVKLLRKKAGSSKNKDGQDDDEFGISVEKEYGETSSGKGGSEAAGVKMGKNGGKSSAAAVNHKRKAKDAKFGFGGKKRLAKQNTRDSTDDISGFSVKKMKSGSSMGQKKGSGVSKKSGQRPGKARRQKSFGNSKR</sequence>
<organism evidence="7 8">
    <name type="scientific">Chytriomyces confervae</name>
    <dbReference type="NCBI Taxonomy" id="246404"/>
    <lineage>
        <taxon>Eukaryota</taxon>
        <taxon>Fungi</taxon>
        <taxon>Fungi incertae sedis</taxon>
        <taxon>Chytridiomycota</taxon>
        <taxon>Chytridiomycota incertae sedis</taxon>
        <taxon>Chytridiomycetes</taxon>
        <taxon>Chytridiales</taxon>
        <taxon>Chytriomycetaceae</taxon>
        <taxon>Chytriomyces</taxon>
    </lineage>
</organism>
<comment type="caution">
    <text evidence="7">The sequence shown here is derived from an EMBL/GenBank/DDBJ whole genome shotgun (WGS) entry which is preliminary data.</text>
</comment>
<feature type="region of interest" description="Disordered" evidence="6">
    <location>
        <begin position="293"/>
        <end position="452"/>
    </location>
</feature>
<name>A0A507EW80_9FUNG</name>
<gene>
    <name evidence="7" type="ORF">CcCBS67573_g07518</name>
</gene>
<evidence type="ECO:0000256" key="3">
    <source>
        <dbReference type="ARBA" id="ARBA00022517"/>
    </source>
</evidence>
<feature type="compositionally biased region" description="Basic residues" evidence="6">
    <location>
        <begin position="71"/>
        <end position="81"/>
    </location>
</feature>
<keyword evidence="8" id="KW-1185">Reference proteome</keyword>
<feature type="region of interest" description="Disordered" evidence="6">
    <location>
        <begin position="139"/>
        <end position="170"/>
    </location>
</feature>
<feature type="compositionally biased region" description="Basic residues" evidence="6">
    <location>
        <begin position="439"/>
        <end position="452"/>
    </location>
</feature>
<comment type="subcellular location">
    <subcellularLocation>
        <location evidence="1">Nucleus</location>
        <location evidence="1">Nucleolus</location>
    </subcellularLocation>
</comment>
<evidence type="ECO:0000256" key="6">
    <source>
        <dbReference type="SAM" id="MobiDB-lite"/>
    </source>
</evidence>
<accession>A0A507EW80</accession>
<dbReference type="Pfam" id="PF05890">
    <property type="entry name" value="Ebp2"/>
    <property type="match status" value="1"/>
</dbReference>
<feature type="region of interest" description="Disordered" evidence="6">
    <location>
        <begin position="62"/>
        <end position="83"/>
    </location>
</feature>
<feature type="compositionally biased region" description="Acidic residues" evidence="6">
    <location>
        <begin position="144"/>
        <end position="167"/>
    </location>
</feature>
<feature type="compositionally biased region" description="Basic and acidic residues" evidence="6">
    <location>
        <begin position="300"/>
        <end position="320"/>
    </location>
</feature>
<keyword evidence="5" id="KW-0539">Nucleus</keyword>
<keyword evidence="4" id="KW-0175">Coiled coil</keyword>
<evidence type="ECO:0000256" key="1">
    <source>
        <dbReference type="ARBA" id="ARBA00004604"/>
    </source>
</evidence>
<comment type="similarity">
    <text evidence="2">Belongs to the EBP2 family.</text>
</comment>
<dbReference type="PANTHER" id="PTHR13028:SF0">
    <property type="entry name" value="RRNA-PROCESSING PROTEIN EBP2-RELATED"/>
    <property type="match status" value="1"/>
</dbReference>
<feature type="compositionally biased region" description="Low complexity" evidence="6">
    <location>
        <begin position="418"/>
        <end position="433"/>
    </location>
</feature>
<keyword evidence="3" id="KW-0690">Ribosome biogenesis</keyword>
<evidence type="ECO:0000313" key="7">
    <source>
        <dbReference type="EMBL" id="TPX67428.1"/>
    </source>
</evidence>
<dbReference type="GO" id="GO:0034399">
    <property type="term" value="C:nuclear periphery"/>
    <property type="evidence" value="ECO:0007669"/>
    <property type="project" value="TreeGrafter"/>
</dbReference>
<dbReference type="Proteomes" id="UP000320333">
    <property type="component" value="Unassembled WGS sequence"/>
</dbReference>
<protein>
    <submittedName>
        <fullName evidence="7">Uncharacterized protein</fullName>
    </submittedName>
</protein>
<dbReference type="GO" id="GO:0005730">
    <property type="term" value="C:nucleolus"/>
    <property type="evidence" value="ECO:0007669"/>
    <property type="project" value="UniProtKB-SubCell"/>
</dbReference>
<feature type="compositionally biased region" description="Low complexity" evidence="6">
    <location>
        <begin position="19"/>
        <end position="36"/>
    </location>
</feature>
<proteinExistence type="inferred from homology"/>
<reference evidence="7 8" key="1">
    <citation type="journal article" date="2019" name="Sci. Rep.">
        <title>Comparative genomics of chytrid fungi reveal insights into the obligate biotrophic and pathogenic lifestyle of Synchytrium endobioticum.</title>
        <authorList>
            <person name="van de Vossenberg B.T.L.H."/>
            <person name="Warris S."/>
            <person name="Nguyen H.D.T."/>
            <person name="van Gent-Pelzer M.P.E."/>
            <person name="Joly D.L."/>
            <person name="van de Geest H.C."/>
            <person name="Bonants P.J.M."/>
            <person name="Smith D.S."/>
            <person name="Levesque C.A."/>
            <person name="van der Lee T.A.J."/>
        </authorList>
    </citation>
    <scope>NUCLEOTIDE SEQUENCE [LARGE SCALE GENOMIC DNA]</scope>
    <source>
        <strain evidence="7 8">CBS 675.73</strain>
    </source>
</reference>